<sequence length="193" mass="22648">VEHIICLFIISAMDCLWKVLLYHHQVPKIILYILQQFLCYQCCWSHDKFISNTPLIFIISVLYFTADKCPSPSLMQMTPGELKFSAHVESVLNRVPQPEYRQLLVEAILVLTMLADVDIQRDNIALPLSKPISVECKSIMYSLFYPYLKFNLQWLAKVFGPLDLFHILSYYSHKHESILLEFHVKDQYKVVYT</sequence>
<evidence type="ECO:0000259" key="3">
    <source>
        <dbReference type="Pfam" id="PF19292"/>
    </source>
</evidence>
<dbReference type="InterPro" id="IPR008734">
    <property type="entry name" value="PHK_A/B_su"/>
</dbReference>
<protein>
    <recommendedName>
        <fullName evidence="2">Phosphorylase b kinase regulatory subunit</fullName>
    </recommendedName>
</protein>
<dbReference type="AlphaFoldDB" id="A0A6I8R017"/>
<reference evidence="4" key="1">
    <citation type="journal article" date="2010" name="Science">
        <title>The genome of the Western clawed frog Xenopus tropicalis.</title>
        <authorList>
            <person name="Hellsten U."/>
            <person name="Harland R.M."/>
            <person name="Gilchrist M.J."/>
            <person name="Hendrix D."/>
            <person name="Jurka J."/>
            <person name="Kapitonov V."/>
            <person name="Ovcharenko I."/>
            <person name="Putnam N.H."/>
            <person name="Shu S."/>
            <person name="Taher L."/>
            <person name="Blitz I.L."/>
            <person name="Blumberg B."/>
            <person name="Dichmann D.S."/>
            <person name="Dubchak I."/>
            <person name="Amaya E."/>
            <person name="Detter J.C."/>
            <person name="Fletcher R."/>
            <person name="Gerhard D.S."/>
            <person name="Goodstein D."/>
            <person name="Graves T."/>
            <person name="Grigoriev I.V."/>
            <person name="Grimwood J."/>
            <person name="Kawashima T."/>
            <person name="Lindquist E."/>
            <person name="Lucas S.M."/>
            <person name="Mead P.E."/>
            <person name="Mitros T."/>
            <person name="Ogino H."/>
            <person name="Ohta Y."/>
            <person name="Poliakov A.V."/>
            <person name="Pollet N."/>
            <person name="Robert J."/>
            <person name="Salamov A."/>
            <person name="Sater A.K."/>
            <person name="Schmutz J."/>
            <person name="Terry A."/>
            <person name="Vize P.D."/>
            <person name="Warren W.C."/>
            <person name="Wells D."/>
            <person name="Wills A."/>
            <person name="Wilson R.K."/>
            <person name="Zimmerman L.B."/>
            <person name="Zorn A.M."/>
            <person name="Grainger R."/>
            <person name="Grammer T."/>
            <person name="Khokha M.K."/>
            <person name="Richardson P.M."/>
            <person name="Rokhsar D.S."/>
        </authorList>
    </citation>
    <scope>NUCLEOTIDE SEQUENCE [LARGE SCALE GENOMIC DNA]</scope>
    <source>
        <strain evidence="4">Nigerian</strain>
    </source>
</reference>
<comment type="similarity">
    <text evidence="2">Belongs to the phosphorylase b kinase regulatory chain family.</text>
</comment>
<keyword evidence="2" id="KW-0112">Calmodulin-binding</keyword>
<reference evidence="4" key="2">
    <citation type="submission" date="2020-05" db="UniProtKB">
        <authorList>
            <consortium name="Ensembl"/>
        </authorList>
    </citation>
    <scope>IDENTIFICATION</scope>
</reference>
<dbReference type="InterPro" id="IPR045583">
    <property type="entry name" value="KPBA/B_C"/>
</dbReference>
<dbReference type="Ensembl" id="ENSXETT00000072693">
    <property type="protein sequence ID" value="ENSXETP00000073889"/>
    <property type="gene ID" value="ENSXETG00000035602"/>
</dbReference>
<dbReference type="Bgee" id="ENSXETG00000035602">
    <property type="expression patterns" value="Expressed in skeletal muscle tissue and 6 other cell types or tissues"/>
</dbReference>
<evidence type="ECO:0000256" key="1">
    <source>
        <dbReference type="ARBA" id="ARBA00023277"/>
    </source>
</evidence>
<dbReference type="Pfam" id="PF19292">
    <property type="entry name" value="KPBB_C"/>
    <property type="match status" value="1"/>
</dbReference>
<keyword evidence="2" id="KW-0449">Lipoprotein</keyword>
<proteinExistence type="inferred from homology"/>
<keyword evidence="2" id="KW-0472">Membrane</keyword>
<dbReference type="GeneTree" id="ENSGT00950000183118"/>
<dbReference type="PANTHER" id="PTHR10749">
    <property type="entry name" value="PHOSPHORYLASE B KINASE REGULATORY SUBUNIT"/>
    <property type="match status" value="1"/>
</dbReference>
<dbReference type="PANTHER" id="PTHR10749:SF4">
    <property type="entry name" value="PHOSPHORYLASE B KINASE REGULATORY SUBUNIT ALPHA, SKELETAL MUSCLE ISOFORM"/>
    <property type="match status" value="1"/>
</dbReference>
<keyword evidence="2" id="KW-0321">Glycogen metabolism</keyword>
<keyword evidence="1 2" id="KW-0119">Carbohydrate metabolism</keyword>
<comment type="function">
    <text evidence="2">Phosphorylase b kinase catalyzes the phosphorylation of serine in certain substrates, including troponin I.</text>
</comment>
<comment type="pathway">
    <text evidence="2">Glycan biosynthesis; glycogen metabolism.</text>
</comment>
<organism evidence="4">
    <name type="scientific">Xenopus tropicalis</name>
    <name type="common">Western clawed frog</name>
    <name type="synonym">Silurana tropicalis</name>
    <dbReference type="NCBI Taxonomy" id="8364"/>
    <lineage>
        <taxon>Eukaryota</taxon>
        <taxon>Metazoa</taxon>
        <taxon>Chordata</taxon>
        <taxon>Craniata</taxon>
        <taxon>Vertebrata</taxon>
        <taxon>Euteleostomi</taxon>
        <taxon>Amphibia</taxon>
        <taxon>Batrachia</taxon>
        <taxon>Anura</taxon>
        <taxon>Pipoidea</taxon>
        <taxon>Pipidae</taxon>
        <taxon>Xenopodinae</taxon>
        <taxon>Xenopus</taxon>
        <taxon>Silurana</taxon>
    </lineage>
</organism>
<dbReference type="GO" id="GO:0005977">
    <property type="term" value="P:glycogen metabolic process"/>
    <property type="evidence" value="ECO:0007669"/>
    <property type="project" value="UniProtKB-UniPathway"/>
</dbReference>
<feature type="domain" description="Phosphorylase b kinase regulatory subunit alpha/beta C-terminal" evidence="3">
    <location>
        <begin position="74"/>
        <end position="116"/>
    </location>
</feature>
<dbReference type="UniPathway" id="UPA00163"/>
<comment type="subcellular location">
    <subcellularLocation>
        <location evidence="2">Cell membrane</location>
        <topology evidence="2">Lipid-anchor</topology>
        <orientation evidence="2">Cytoplasmic side</orientation>
    </subcellularLocation>
</comment>
<evidence type="ECO:0000256" key="2">
    <source>
        <dbReference type="RuleBase" id="RU364123"/>
    </source>
</evidence>
<accession>A0A6I8R017</accession>
<keyword evidence="2" id="KW-1003">Cell membrane</keyword>
<name>A0A6I8R017_XENTR</name>
<dbReference type="GO" id="GO:0005516">
    <property type="term" value="F:calmodulin binding"/>
    <property type="evidence" value="ECO:0007669"/>
    <property type="project" value="UniProtKB-KW"/>
</dbReference>
<keyword evidence="2" id="KW-0636">Prenylation</keyword>
<dbReference type="GO" id="GO:0005886">
    <property type="term" value="C:plasma membrane"/>
    <property type="evidence" value="ECO:0007669"/>
    <property type="project" value="UniProtKB-SubCell"/>
</dbReference>
<dbReference type="InParanoid" id="A0A6I8R017"/>
<evidence type="ECO:0000313" key="4">
    <source>
        <dbReference type="Ensembl" id="ENSXETP00000073889"/>
    </source>
</evidence>